<protein>
    <submittedName>
        <fullName evidence="1">Uncharacterized protein</fullName>
    </submittedName>
</protein>
<name>A0A9P4HJV2_9PLEO</name>
<evidence type="ECO:0000313" key="1">
    <source>
        <dbReference type="EMBL" id="KAF2036565.1"/>
    </source>
</evidence>
<proteinExistence type="predicted"/>
<dbReference type="OrthoDB" id="3798655at2759"/>
<feature type="non-terminal residue" evidence="1">
    <location>
        <position position="102"/>
    </location>
</feature>
<keyword evidence="2" id="KW-1185">Reference proteome</keyword>
<sequence>TGPHLWDEQLDLDMNRTLRAYDLVCNYAYDCPRGVRWSEEDIQLVKHTGAHLHDDVRVLKAWKRTVCELGDTDLDMMRKITQDVESVREQVKNAQRVIRETE</sequence>
<organism evidence="1 2">
    <name type="scientific">Setomelanomma holmii</name>
    <dbReference type="NCBI Taxonomy" id="210430"/>
    <lineage>
        <taxon>Eukaryota</taxon>
        <taxon>Fungi</taxon>
        <taxon>Dikarya</taxon>
        <taxon>Ascomycota</taxon>
        <taxon>Pezizomycotina</taxon>
        <taxon>Dothideomycetes</taxon>
        <taxon>Pleosporomycetidae</taxon>
        <taxon>Pleosporales</taxon>
        <taxon>Pleosporineae</taxon>
        <taxon>Phaeosphaeriaceae</taxon>
        <taxon>Setomelanomma</taxon>
    </lineage>
</organism>
<accession>A0A9P4HJV2</accession>
<feature type="non-terminal residue" evidence="1">
    <location>
        <position position="1"/>
    </location>
</feature>
<comment type="caution">
    <text evidence="1">The sequence shown here is derived from an EMBL/GenBank/DDBJ whole genome shotgun (WGS) entry which is preliminary data.</text>
</comment>
<dbReference type="EMBL" id="ML978154">
    <property type="protein sequence ID" value="KAF2036565.1"/>
    <property type="molecule type" value="Genomic_DNA"/>
</dbReference>
<dbReference type="Proteomes" id="UP000799777">
    <property type="component" value="Unassembled WGS sequence"/>
</dbReference>
<gene>
    <name evidence="1" type="ORF">EK21DRAFT_49380</name>
</gene>
<dbReference type="AlphaFoldDB" id="A0A9P4HJV2"/>
<evidence type="ECO:0000313" key="2">
    <source>
        <dbReference type="Proteomes" id="UP000799777"/>
    </source>
</evidence>
<reference evidence="1" key="1">
    <citation type="journal article" date="2020" name="Stud. Mycol.">
        <title>101 Dothideomycetes genomes: a test case for predicting lifestyles and emergence of pathogens.</title>
        <authorList>
            <person name="Haridas S."/>
            <person name="Albert R."/>
            <person name="Binder M."/>
            <person name="Bloem J."/>
            <person name="Labutti K."/>
            <person name="Salamov A."/>
            <person name="Andreopoulos B."/>
            <person name="Baker S."/>
            <person name="Barry K."/>
            <person name="Bills G."/>
            <person name="Bluhm B."/>
            <person name="Cannon C."/>
            <person name="Castanera R."/>
            <person name="Culley D."/>
            <person name="Daum C."/>
            <person name="Ezra D."/>
            <person name="Gonzalez J."/>
            <person name="Henrissat B."/>
            <person name="Kuo A."/>
            <person name="Liang C."/>
            <person name="Lipzen A."/>
            <person name="Lutzoni F."/>
            <person name="Magnuson J."/>
            <person name="Mondo S."/>
            <person name="Nolan M."/>
            <person name="Ohm R."/>
            <person name="Pangilinan J."/>
            <person name="Park H.-J."/>
            <person name="Ramirez L."/>
            <person name="Alfaro M."/>
            <person name="Sun H."/>
            <person name="Tritt A."/>
            <person name="Yoshinaga Y."/>
            <person name="Zwiers L.-H."/>
            <person name="Turgeon B."/>
            <person name="Goodwin S."/>
            <person name="Spatafora J."/>
            <person name="Crous P."/>
            <person name="Grigoriev I."/>
        </authorList>
    </citation>
    <scope>NUCLEOTIDE SEQUENCE</scope>
    <source>
        <strain evidence="1">CBS 110217</strain>
    </source>
</reference>